<dbReference type="GO" id="GO:0016020">
    <property type="term" value="C:membrane"/>
    <property type="evidence" value="ECO:0007669"/>
    <property type="project" value="UniProtKB-SubCell"/>
</dbReference>
<accession>A0A0A7UVJ7</accession>
<dbReference type="HOGENOM" id="CLU_005126_7_1_12"/>
<keyword evidence="6" id="KW-0915">Sodium</keyword>
<evidence type="ECO:0000313" key="12">
    <source>
        <dbReference type="EMBL" id="AJA90259.1"/>
    </source>
</evidence>
<name>A0A0A7UVJ7_9SPIR</name>
<evidence type="ECO:0000256" key="3">
    <source>
        <dbReference type="ARBA" id="ARBA00022449"/>
    </source>
</evidence>
<dbReference type="GO" id="GO:1902600">
    <property type="term" value="P:proton transmembrane transport"/>
    <property type="evidence" value="ECO:0007669"/>
    <property type="project" value="InterPro"/>
</dbReference>
<dbReference type="Gene3D" id="3.40.930.10">
    <property type="entry name" value="Mannitol-specific EII, Chain A"/>
    <property type="match status" value="1"/>
</dbReference>
<sequence length="701" mass="77794">MNKKIFYITILLHLPNILFSYSTEYDIELKMSSFVMSLAIIVISSISLGNLIAKIGIPKVIGQITAGIILSPSAFGKIQIPLLFPLGITQVGENYLINEKIFAISTIASIILLFTAGLETDLKLFIKFLPRGGIIGITEVVGTFTSFVLMASIIFNVPLISPTSLFIGIIGTPTSAGIAASILSAKKKMSTSEGVTIISTSIIDDVLSMLMLTSVITISRSISDLDIASSIKAIIQNIIIWLCLTFSLIYVAETLSRLLKKLNSVTLATVITLSLAFTVASIFQNLGMSFVVGAYVFGLAMSKTDIVYVIQDKLTIFERFFIPIFFTSIGLMSDINEILSKEVLILGSVISAIAIITKSIFCFIPALFLGFNKLGALKIAIGMVPRGEVSLIMANVALSSGFISQKIFGIIIIMVFLPTIITTPIINFLFKINKNGLKKELPVDQNTHICVSFEYDNLAKILVWDLKNELRKEGFFTQQIKNDYSQYINARKNNISFSIKREGSQITFECPNKHLIIIQDLFRETILNLEKITKEVETVSLRAKKLDYSINYDKILSKINLNKRIKKENIILELKASNKADVLRELLSVINIEIDKERIFQDLMEREKLITTALKEGFAIPHLKTNLISKIHIAIGISHEGIDFNALDKNLSHVFILILCPAKDYVSYPRILASVVGKVDLYKKEILNAKTGKEIYNIIVS</sequence>
<dbReference type="AlphaFoldDB" id="A0A0A7UVJ7"/>
<feature type="transmembrane region" description="Helical" evidence="10">
    <location>
        <begin position="289"/>
        <end position="308"/>
    </location>
</feature>
<feature type="transmembrane region" description="Helical" evidence="10">
    <location>
        <begin position="34"/>
        <end position="53"/>
    </location>
</feature>
<evidence type="ECO:0000256" key="1">
    <source>
        <dbReference type="ARBA" id="ARBA00004141"/>
    </source>
</evidence>
<dbReference type="PROSITE" id="PS51094">
    <property type="entry name" value="PTS_EIIA_TYPE_2"/>
    <property type="match status" value="1"/>
</dbReference>
<feature type="transmembrane region" description="Helical" evidence="10">
    <location>
        <begin position="195"/>
        <end position="222"/>
    </location>
</feature>
<organism evidence="12 13">
    <name type="scientific">Borreliella chilensis</name>
    <dbReference type="NCBI Taxonomy" id="1245910"/>
    <lineage>
        <taxon>Bacteria</taxon>
        <taxon>Pseudomonadati</taxon>
        <taxon>Spirochaetota</taxon>
        <taxon>Spirochaetia</taxon>
        <taxon>Spirochaetales</taxon>
        <taxon>Borreliaceae</taxon>
        <taxon>Borreliella</taxon>
    </lineage>
</organism>
<keyword evidence="9" id="KW-0739">Sodium transport</keyword>
<evidence type="ECO:0000256" key="4">
    <source>
        <dbReference type="ARBA" id="ARBA00022692"/>
    </source>
</evidence>
<evidence type="ECO:0000256" key="5">
    <source>
        <dbReference type="ARBA" id="ARBA00022989"/>
    </source>
</evidence>
<keyword evidence="5 10" id="KW-1133">Transmembrane helix</keyword>
<keyword evidence="8 10" id="KW-0472">Membrane</keyword>
<evidence type="ECO:0000256" key="7">
    <source>
        <dbReference type="ARBA" id="ARBA00023065"/>
    </source>
</evidence>
<protein>
    <submittedName>
        <fullName evidence="12">Sodium:proton antiporter</fullName>
    </submittedName>
</protein>
<dbReference type="GO" id="GO:0006814">
    <property type="term" value="P:sodium ion transport"/>
    <property type="evidence" value="ECO:0007669"/>
    <property type="project" value="UniProtKB-KW"/>
</dbReference>
<dbReference type="Pfam" id="PF00359">
    <property type="entry name" value="PTS_EIIA_2"/>
    <property type="match status" value="1"/>
</dbReference>
<dbReference type="InterPro" id="IPR038770">
    <property type="entry name" value="Na+/solute_symporter_sf"/>
</dbReference>
<evidence type="ECO:0000256" key="2">
    <source>
        <dbReference type="ARBA" id="ARBA00022448"/>
    </source>
</evidence>
<dbReference type="STRING" id="1245910.OY14_02210"/>
<evidence type="ECO:0000313" key="13">
    <source>
        <dbReference type="Proteomes" id="UP000030940"/>
    </source>
</evidence>
<comment type="subcellular location">
    <subcellularLocation>
        <location evidence="1">Membrane</location>
        <topology evidence="1">Multi-pass membrane protein</topology>
    </subcellularLocation>
</comment>
<feature type="transmembrane region" description="Helical" evidence="10">
    <location>
        <begin position="163"/>
        <end position="183"/>
    </location>
</feature>
<keyword evidence="7" id="KW-0406">Ion transport</keyword>
<feature type="transmembrane region" description="Helical" evidence="10">
    <location>
        <begin position="345"/>
        <end position="371"/>
    </location>
</feature>
<dbReference type="Proteomes" id="UP000030940">
    <property type="component" value="Chromosome"/>
</dbReference>
<reference evidence="12 13" key="1">
    <citation type="journal article" date="2015" name="Genome Announc.">
        <title>Genome Sequence of Borrelia chilensis VA1, a South American Member of the Lyme Borreliosis Group.</title>
        <authorList>
            <person name="Huang W."/>
            <person name="Ojaimi C."/>
            <person name="Fallon J.T."/>
            <person name="Travisany D."/>
            <person name="Maass A."/>
            <person name="Ivanova L."/>
            <person name="Tomova A."/>
            <person name="Gonzalez-Acuna D."/>
            <person name="Godfrey H.P."/>
            <person name="Cabello F.C."/>
        </authorList>
    </citation>
    <scope>NUCLEOTIDE SEQUENCE [LARGE SCALE GENOMIC DNA]</scope>
    <source>
        <strain evidence="12 13">VA1</strain>
    </source>
</reference>
<gene>
    <name evidence="12" type="ORF">OY14_02210</name>
</gene>
<keyword evidence="3" id="KW-0050">Antiport</keyword>
<keyword evidence="2" id="KW-0813">Transport</keyword>
<feature type="transmembrane region" description="Helical" evidence="10">
    <location>
        <begin position="264"/>
        <end position="283"/>
    </location>
</feature>
<dbReference type="CDD" id="cd00211">
    <property type="entry name" value="PTS_IIA_fru"/>
    <property type="match status" value="1"/>
</dbReference>
<evidence type="ECO:0000256" key="10">
    <source>
        <dbReference type="SAM" id="Phobius"/>
    </source>
</evidence>
<evidence type="ECO:0000259" key="11">
    <source>
        <dbReference type="PROSITE" id="PS51094"/>
    </source>
</evidence>
<dbReference type="SUPFAM" id="SSF55804">
    <property type="entry name" value="Phoshotransferase/anion transport protein"/>
    <property type="match status" value="1"/>
</dbReference>
<feature type="transmembrane region" description="Helical" evidence="10">
    <location>
        <begin position="100"/>
        <end position="122"/>
    </location>
</feature>
<dbReference type="InterPro" id="IPR016152">
    <property type="entry name" value="PTrfase/Anion_transptr"/>
</dbReference>
<dbReference type="SMART" id="SM00970">
    <property type="entry name" value="s48_45"/>
    <property type="match status" value="1"/>
</dbReference>
<evidence type="ECO:0000256" key="9">
    <source>
        <dbReference type="ARBA" id="ARBA00023201"/>
    </source>
</evidence>
<dbReference type="InterPro" id="IPR006153">
    <property type="entry name" value="Cation/H_exchanger_TM"/>
</dbReference>
<feature type="transmembrane region" description="Helical" evidence="10">
    <location>
        <begin position="5"/>
        <end position="22"/>
    </location>
</feature>
<dbReference type="Pfam" id="PF00999">
    <property type="entry name" value="Na_H_Exchanger"/>
    <property type="match status" value="1"/>
</dbReference>
<feature type="transmembrane region" description="Helical" evidence="10">
    <location>
        <begin position="134"/>
        <end position="157"/>
    </location>
</feature>
<feature type="transmembrane region" description="Helical" evidence="10">
    <location>
        <begin position="409"/>
        <end position="430"/>
    </location>
</feature>
<dbReference type="KEGG" id="bchi:OY14_02210"/>
<dbReference type="PANTHER" id="PTHR43562">
    <property type="entry name" value="NAPA-TYPE SODIUM/HYDROGEN ANTIPORTER"/>
    <property type="match status" value="1"/>
</dbReference>
<feature type="domain" description="PTS EIIA type-2" evidence="11">
    <location>
        <begin position="563"/>
        <end position="701"/>
    </location>
</feature>
<feature type="transmembrane region" description="Helical" evidence="10">
    <location>
        <begin position="320"/>
        <end position="339"/>
    </location>
</feature>
<keyword evidence="13" id="KW-1185">Reference proteome</keyword>
<feature type="transmembrane region" description="Helical" evidence="10">
    <location>
        <begin position="60"/>
        <end position="80"/>
    </location>
</feature>
<keyword evidence="4 10" id="KW-0812">Transmembrane</keyword>
<dbReference type="GO" id="GO:0015297">
    <property type="term" value="F:antiporter activity"/>
    <property type="evidence" value="ECO:0007669"/>
    <property type="project" value="UniProtKB-KW"/>
</dbReference>
<dbReference type="InterPro" id="IPR010884">
    <property type="entry name" value="6_CYS_dom"/>
</dbReference>
<dbReference type="Gene3D" id="1.20.1530.20">
    <property type="match status" value="1"/>
</dbReference>
<dbReference type="EMBL" id="CP009910">
    <property type="protein sequence ID" value="AJA90259.1"/>
    <property type="molecule type" value="Genomic_DNA"/>
</dbReference>
<evidence type="ECO:0000256" key="6">
    <source>
        <dbReference type="ARBA" id="ARBA00023053"/>
    </source>
</evidence>
<evidence type="ECO:0000256" key="8">
    <source>
        <dbReference type="ARBA" id="ARBA00023136"/>
    </source>
</evidence>
<feature type="transmembrane region" description="Helical" evidence="10">
    <location>
        <begin position="234"/>
        <end position="252"/>
    </location>
</feature>
<proteinExistence type="predicted"/>
<dbReference type="InterPro" id="IPR002178">
    <property type="entry name" value="PTS_EIIA_type-2_dom"/>
</dbReference>
<dbReference type="PANTHER" id="PTHR43562:SF3">
    <property type="entry name" value="SODIUM ION_PROTON EXCHANGER (EUROFUNG)"/>
    <property type="match status" value="1"/>
</dbReference>